<proteinExistence type="predicted"/>
<organism evidence="1 2">
    <name type="scientific">Oldenlandia corymbosa var. corymbosa</name>
    <dbReference type="NCBI Taxonomy" id="529605"/>
    <lineage>
        <taxon>Eukaryota</taxon>
        <taxon>Viridiplantae</taxon>
        <taxon>Streptophyta</taxon>
        <taxon>Embryophyta</taxon>
        <taxon>Tracheophyta</taxon>
        <taxon>Spermatophyta</taxon>
        <taxon>Magnoliopsida</taxon>
        <taxon>eudicotyledons</taxon>
        <taxon>Gunneridae</taxon>
        <taxon>Pentapetalae</taxon>
        <taxon>asterids</taxon>
        <taxon>lamiids</taxon>
        <taxon>Gentianales</taxon>
        <taxon>Rubiaceae</taxon>
        <taxon>Rubioideae</taxon>
        <taxon>Spermacoceae</taxon>
        <taxon>Hedyotis-Oldenlandia complex</taxon>
        <taxon>Oldenlandia</taxon>
    </lineage>
</organism>
<keyword evidence="2" id="KW-1185">Reference proteome</keyword>
<name>A0AAV1D1S3_OLDCO</name>
<dbReference type="Proteomes" id="UP001161247">
    <property type="component" value="Chromosome 3"/>
</dbReference>
<evidence type="ECO:0000313" key="1">
    <source>
        <dbReference type="EMBL" id="CAI9100557.1"/>
    </source>
</evidence>
<evidence type="ECO:0000313" key="2">
    <source>
        <dbReference type="Proteomes" id="UP001161247"/>
    </source>
</evidence>
<accession>A0AAV1D1S3</accession>
<reference evidence="1" key="1">
    <citation type="submission" date="2023-03" db="EMBL/GenBank/DDBJ databases">
        <authorList>
            <person name="Julca I."/>
        </authorList>
    </citation>
    <scope>NUCLEOTIDE SEQUENCE</scope>
</reference>
<dbReference type="EMBL" id="OX459120">
    <property type="protein sequence ID" value="CAI9100557.1"/>
    <property type="molecule type" value="Genomic_DNA"/>
</dbReference>
<protein>
    <submittedName>
        <fullName evidence="1">OLC1v1037683C1</fullName>
    </submittedName>
</protein>
<sequence length="158" mass="17624">MTRLFASAKNPISSKDVECAGISCEGTNRKHQLCTRVATGLKNGALIVEMKVWIQAAICSKAFTAVHTCSKWSIDTKGCEVWNLVLENNSISDLIPKPWIVLVTAFKGSTRLSFQFQYGSKPWDKMVTGFKGGTTLGSAFQSVKNFRKWRRADLRMEL</sequence>
<gene>
    <name evidence="1" type="ORF">OLC1_LOCUS10356</name>
</gene>
<dbReference type="AlphaFoldDB" id="A0AAV1D1S3"/>